<keyword evidence="1" id="KW-0812">Transmembrane</keyword>
<evidence type="ECO:0000256" key="1">
    <source>
        <dbReference type="SAM" id="Phobius"/>
    </source>
</evidence>
<comment type="caution">
    <text evidence="3">The sequence shown here is derived from an EMBL/GenBank/DDBJ whole genome shotgun (WGS) entry which is preliminary data.</text>
</comment>
<proteinExistence type="predicted"/>
<organism evidence="3 4">
    <name type="scientific">Nonomuraea endophytica</name>
    <dbReference type="NCBI Taxonomy" id="714136"/>
    <lineage>
        <taxon>Bacteria</taxon>
        <taxon>Bacillati</taxon>
        <taxon>Actinomycetota</taxon>
        <taxon>Actinomycetes</taxon>
        <taxon>Streptosporangiales</taxon>
        <taxon>Streptosporangiaceae</taxon>
        <taxon>Nonomuraea</taxon>
    </lineage>
</organism>
<dbReference type="RefSeq" id="WP_184960656.1">
    <property type="nucleotide sequence ID" value="NZ_JACHIN010000003.1"/>
</dbReference>
<feature type="transmembrane region" description="Helical" evidence="1">
    <location>
        <begin position="124"/>
        <end position="145"/>
    </location>
</feature>
<feature type="transmembrane region" description="Helical" evidence="1">
    <location>
        <begin position="229"/>
        <end position="250"/>
    </location>
</feature>
<dbReference type="Pfam" id="PF01569">
    <property type="entry name" value="PAP2"/>
    <property type="match status" value="1"/>
</dbReference>
<keyword evidence="1" id="KW-0472">Membrane</keyword>
<gene>
    <name evidence="3" type="ORF">HNR40_002524</name>
</gene>
<dbReference type="AlphaFoldDB" id="A0A7W8EF78"/>
<dbReference type="PANTHER" id="PTHR14969:SF13">
    <property type="entry name" value="AT30094P"/>
    <property type="match status" value="1"/>
</dbReference>
<dbReference type="Gene3D" id="1.20.144.10">
    <property type="entry name" value="Phosphatidic acid phosphatase type 2/haloperoxidase"/>
    <property type="match status" value="1"/>
</dbReference>
<dbReference type="Proteomes" id="UP000568380">
    <property type="component" value="Unassembled WGS sequence"/>
</dbReference>
<evidence type="ECO:0000313" key="3">
    <source>
        <dbReference type="EMBL" id="MBB5077051.1"/>
    </source>
</evidence>
<protein>
    <submittedName>
        <fullName evidence="3">Membrane-associated phospholipid phosphatase</fullName>
    </submittedName>
</protein>
<dbReference type="EMBL" id="JACHIN010000003">
    <property type="protein sequence ID" value="MBB5077051.1"/>
    <property type="molecule type" value="Genomic_DNA"/>
</dbReference>
<sequence length="323" mass="34442">MDILDGLRGAELGPIIALQGLPGWLEPVMEAVSLFGSEQTFLFLLPVLYWCVSPRLGLRMGVVVLGAAASNAVLKLLFHAPRPYWLDARVRPLSLEGTFGMPSGHAQIAAATWGALAAAVRRPWAWWGAVAAVGLIGLSRVYLGVHFISDVVAGVLLGVAVLVLVVKLEPAAVRWWRGLSLGWQLAASAVVSVVPLGAAALANAPYAGWSLPAAWRLAGDVDPLALDTLVAMCGSVLGMLAGASVMYRLGWFSVRGTLGRKVARWALGSLVVGALWFGLRELLPEHDVLRYLRYAVLTLWVQLGAPLTFIRLGLMSGAERKVS</sequence>
<feature type="transmembrane region" description="Helical" evidence="1">
    <location>
        <begin position="291"/>
        <end position="314"/>
    </location>
</feature>
<accession>A0A7W8EF78</accession>
<dbReference type="SUPFAM" id="SSF48317">
    <property type="entry name" value="Acid phosphatase/Vanadium-dependent haloperoxidase"/>
    <property type="match status" value="1"/>
</dbReference>
<evidence type="ECO:0000313" key="4">
    <source>
        <dbReference type="Proteomes" id="UP000568380"/>
    </source>
</evidence>
<dbReference type="InterPro" id="IPR000326">
    <property type="entry name" value="PAP2/HPO"/>
</dbReference>
<feature type="transmembrane region" description="Helical" evidence="1">
    <location>
        <begin position="185"/>
        <end position="209"/>
    </location>
</feature>
<dbReference type="InterPro" id="IPR036938">
    <property type="entry name" value="PAP2/HPO_sf"/>
</dbReference>
<keyword evidence="4" id="KW-1185">Reference proteome</keyword>
<name>A0A7W8EF78_9ACTN</name>
<dbReference type="PANTHER" id="PTHR14969">
    <property type="entry name" value="SPHINGOSINE-1-PHOSPHATE PHOSPHOHYDROLASE"/>
    <property type="match status" value="1"/>
</dbReference>
<feature type="transmembrane region" description="Helical" evidence="1">
    <location>
        <begin position="262"/>
        <end position="279"/>
    </location>
</feature>
<dbReference type="SMART" id="SM00014">
    <property type="entry name" value="acidPPc"/>
    <property type="match status" value="1"/>
</dbReference>
<feature type="transmembrane region" description="Helical" evidence="1">
    <location>
        <begin position="151"/>
        <end position="173"/>
    </location>
</feature>
<evidence type="ECO:0000259" key="2">
    <source>
        <dbReference type="SMART" id="SM00014"/>
    </source>
</evidence>
<feature type="transmembrane region" description="Helical" evidence="1">
    <location>
        <begin position="58"/>
        <end position="78"/>
    </location>
</feature>
<feature type="domain" description="Phosphatidic acid phosphatase type 2/haloperoxidase" evidence="2">
    <location>
        <begin position="60"/>
        <end position="166"/>
    </location>
</feature>
<reference evidence="3 4" key="1">
    <citation type="submission" date="2020-08" db="EMBL/GenBank/DDBJ databases">
        <title>Genomic Encyclopedia of Type Strains, Phase IV (KMG-IV): sequencing the most valuable type-strain genomes for metagenomic binning, comparative biology and taxonomic classification.</title>
        <authorList>
            <person name="Goeker M."/>
        </authorList>
    </citation>
    <scope>NUCLEOTIDE SEQUENCE [LARGE SCALE GENOMIC DNA]</scope>
    <source>
        <strain evidence="3 4">DSM 45385</strain>
    </source>
</reference>
<keyword evidence="1" id="KW-1133">Transmembrane helix</keyword>